<evidence type="ECO:0000313" key="2">
    <source>
        <dbReference type="Proteomes" id="UP000199544"/>
    </source>
</evidence>
<protein>
    <submittedName>
        <fullName evidence="1">Flagellar protein FlbD</fullName>
    </submittedName>
</protein>
<dbReference type="RefSeq" id="WP_090233266.1">
    <property type="nucleotide sequence ID" value="NZ_FNHW01000001.1"/>
</dbReference>
<keyword evidence="1" id="KW-0966">Cell projection</keyword>
<keyword evidence="1" id="KW-0969">Cilium</keyword>
<accession>A0A1G9UXS0</accession>
<dbReference type="Pfam" id="PF06289">
    <property type="entry name" value="FlbD"/>
    <property type="match status" value="1"/>
</dbReference>
<keyword evidence="2" id="KW-1185">Reference proteome</keyword>
<dbReference type="PANTHER" id="PTHR39185">
    <property type="entry name" value="SWARMING MOTILITY PROTEIN SWRD"/>
    <property type="match status" value="1"/>
</dbReference>
<name>A0A1G9UXS0_9BACL</name>
<dbReference type="AlphaFoldDB" id="A0A1G9UXS0"/>
<gene>
    <name evidence="1" type="ORF">SAMN04488137_1225</name>
</gene>
<dbReference type="OrthoDB" id="9799862at2"/>
<dbReference type="PANTHER" id="PTHR39185:SF1">
    <property type="entry name" value="SWARMING MOTILITY PROTEIN SWRD"/>
    <property type="match status" value="1"/>
</dbReference>
<dbReference type="STRING" id="459525.SAMN04488137_1225"/>
<evidence type="ECO:0000313" key="1">
    <source>
        <dbReference type="EMBL" id="SDM64708.1"/>
    </source>
</evidence>
<dbReference type="Proteomes" id="UP000199544">
    <property type="component" value="Unassembled WGS sequence"/>
</dbReference>
<proteinExistence type="predicted"/>
<keyword evidence="1" id="KW-0282">Flagellum</keyword>
<dbReference type="EMBL" id="FNHW01000001">
    <property type="protein sequence ID" value="SDM64708.1"/>
    <property type="molecule type" value="Genomic_DNA"/>
</dbReference>
<dbReference type="InterPro" id="IPR009384">
    <property type="entry name" value="SwrD-like"/>
</dbReference>
<organism evidence="1 2">
    <name type="scientific">Fictibacillus solisalsi</name>
    <dbReference type="NCBI Taxonomy" id="459525"/>
    <lineage>
        <taxon>Bacteria</taxon>
        <taxon>Bacillati</taxon>
        <taxon>Bacillota</taxon>
        <taxon>Bacilli</taxon>
        <taxon>Bacillales</taxon>
        <taxon>Fictibacillaceae</taxon>
        <taxon>Fictibacillus</taxon>
    </lineage>
</organism>
<sequence>MIMLTKLNGDTFTLNAIYIEQVQSFPDTTVTLTSGRKVVVKEAECEVVQKAAAFYRRISLFPLTQTESEED</sequence>
<reference evidence="2" key="1">
    <citation type="submission" date="2016-10" db="EMBL/GenBank/DDBJ databases">
        <authorList>
            <person name="Varghese N."/>
            <person name="Submissions S."/>
        </authorList>
    </citation>
    <scope>NUCLEOTIDE SEQUENCE [LARGE SCALE GENOMIC DNA]</scope>
    <source>
        <strain evidence="2">CGMCC 1.6854</strain>
    </source>
</reference>